<comment type="caution">
    <text evidence="3">The sequence shown here is derived from an EMBL/GenBank/DDBJ whole genome shotgun (WGS) entry which is preliminary data.</text>
</comment>
<evidence type="ECO:0000259" key="2">
    <source>
        <dbReference type="Pfam" id="PF13229"/>
    </source>
</evidence>
<keyword evidence="4" id="KW-1185">Reference proteome</keyword>
<dbReference type="InterPro" id="IPR012334">
    <property type="entry name" value="Pectin_lyas_fold"/>
</dbReference>
<evidence type="ECO:0000313" key="3">
    <source>
        <dbReference type="EMBL" id="MFC7139702.1"/>
    </source>
</evidence>
<dbReference type="RefSeq" id="WP_274325282.1">
    <property type="nucleotide sequence ID" value="NZ_CP118158.1"/>
</dbReference>
<dbReference type="Pfam" id="PF13229">
    <property type="entry name" value="Beta_helix"/>
    <property type="match status" value="1"/>
</dbReference>
<protein>
    <submittedName>
        <fullName evidence="3">Right-handed parallel beta-helix repeat-containing protein</fullName>
    </submittedName>
</protein>
<dbReference type="GeneID" id="78819962"/>
<gene>
    <name evidence="3" type="ORF">ACFQMA_07595</name>
</gene>
<feature type="compositionally biased region" description="Low complexity" evidence="1">
    <location>
        <begin position="362"/>
        <end position="388"/>
    </location>
</feature>
<dbReference type="InterPro" id="IPR039448">
    <property type="entry name" value="Beta_helix"/>
</dbReference>
<name>A0ABD5XX51_9EURY</name>
<reference evidence="3 4" key="1">
    <citation type="journal article" date="2019" name="Int. J. Syst. Evol. Microbiol.">
        <title>The Global Catalogue of Microorganisms (GCM) 10K type strain sequencing project: providing services to taxonomists for standard genome sequencing and annotation.</title>
        <authorList>
            <consortium name="The Broad Institute Genomics Platform"/>
            <consortium name="The Broad Institute Genome Sequencing Center for Infectious Disease"/>
            <person name="Wu L."/>
            <person name="Ma J."/>
        </authorList>
    </citation>
    <scope>NUCLEOTIDE SEQUENCE [LARGE SCALE GENOMIC DNA]</scope>
    <source>
        <strain evidence="3 4">XZYJT29</strain>
    </source>
</reference>
<dbReference type="SUPFAM" id="SSF51126">
    <property type="entry name" value="Pectin lyase-like"/>
    <property type="match status" value="1"/>
</dbReference>
<dbReference type="EMBL" id="JBHTAS010000001">
    <property type="protein sequence ID" value="MFC7139702.1"/>
    <property type="molecule type" value="Genomic_DNA"/>
</dbReference>
<accession>A0ABD5XX51</accession>
<proteinExistence type="predicted"/>
<dbReference type="SMART" id="SM00710">
    <property type="entry name" value="PbH1"/>
    <property type="match status" value="5"/>
</dbReference>
<evidence type="ECO:0000313" key="4">
    <source>
        <dbReference type="Proteomes" id="UP001596432"/>
    </source>
</evidence>
<feature type="region of interest" description="Disordered" evidence="1">
    <location>
        <begin position="347"/>
        <end position="437"/>
    </location>
</feature>
<dbReference type="Proteomes" id="UP001596432">
    <property type="component" value="Unassembled WGS sequence"/>
</dbReference>
<dbReference type="InterPro" id="IPR006626">
    <property type="entry name" value="PbH1"/>
</dbReference>
<dbReference type="Gene3D" id="2.160.20.10">
    <property type="entry name" value="Single-stranded right-handed beta-helix, Pectin lyase-like"/>
    <property type="match status" value="1"/>
</dbReference>
<dbReference type="AlphaFoldDB" id="A0ABD5XX51"/>
<sequence>MTVRLATRRLAVCAVVVLALAATGAGVDAGRVGGTDQNRPDNGAAESEVLIVDDDGSADYASIQAAVDAADPGDTVRVMPGTYRESVTVAENLTVVAPRGATLDGSGLGEEAEGIVIGDTAAPVVDGFTVDGYQIGVEASRTSGDWTLRNATLVNVSFISVYASGASGDWRIRDVTIRNTSSGLDVTGSTGDWRATGVVVRNVTMGNGVDASPSGGNWTIADSTFATVDYVGIAASYTSGDWTVVNSTVRDAIVGIAALDASGDWTVRRSVLANVSVSDNLDFMQPPLEEGVGVFAPNTNGTWTVRGNRFVDTEGGGVVAPDADPAGDATLNWWGAGGPTADDCSGNVDCGAPLSTWPPETPVGTPTPVDPDAAGTTTTGPQTTEGTPASGGTDVPASASRSGTPTDTTVTPSAAGSDAATDAAESPASRTTAGGPLSPVAAVLGVIVGGLLAGRGHWRR</sequence>
<feature type="compositionally biased region" description="Polar residues" evidence="1">
    <location>
        <begin position="399"/>
        <end position="412"/>
    </location>
</feature>
<organism evidence="3 4">
    <name type="scientific">Halosimplex aquaticum</name>
    <dbReference type="NCBI Taxonomy" id="3026162"/>
    <lineage>
        <taxon>Archaea</taxon>
        <taxon>Methanobacteriati</taxon>
        <taxon>Methanobacteriota</taxon>
        <taxon>Stenosarchaea group</taxon>
        <taxon>Halobacteria</taxon>
        <taxon>Halobacteriales</taxon>
        <taxon>Haloarculaceae</taxon>
        <taxon>Halosimplex</taxon>
    </lineage>
</organism>
<dbReference type="InterPro" id="IPR011050">
    <property type="entry name" value="Pectin_lyase_fold/virulence"/>
</dbReference>
<feature type="domain" description="Right handed beta helix" evidence="2">
    <location>
        <begin position="163"/>
        <end position="318"/>
    </location>
</feature>
<feature type="compositionally biased region" description="Low complexity" evidence="1">
    <location>
        <begin position="413"/>
        <end position="424"/>
    </location>
</feature>
<evidence type="ECO:0000256" key="1">
    <source>
        <dbReference type="SAM" id="MobiDB-lite"/>
    </source>
</evidence>